<evidence type="ECO:0000313" key="1">
    <source>
        <dbReference type="EMBL" id="MBW0516174.1"/>
    </source>
</evidence>
<evidence type="ECO:0000313" key="2">
    <source>
        <dbReference type="Proteomes" id="UP000765509"/>
    </source>
</evidence>
<name>A0A9Q3HV38_9BASI</name>
<accession>A0A9Q3HV38</accession>
<organism evidence="1 2">
    <name type="scientific">Austropuccinia psidii MF-1</name>
    <dbReference type="NCBI Taxonomy" id="1389203"/>
    <lineage>
        <taxon>Eukaryota</taxon>
        <taxon>Fungi</taxon>
        <taxon>Dikarya</taxon>
        <taxon>Basidiomycota</taxon>
        <taxon>Pucciniomycotina</taxon>
        <taxon>Pucciniomycetes</taxon>
        <taxon>Pucciniales</taxon>
        <taxon>Sphaerophragmiaceae</taxon>
        <taxon>Austropuccinia</taxon>
    </lineage>
</organism>
<reference evidence="1" key="1">
    <citation type="submission" date="2021-03" db="EMBL/GenBank/DDBJ databases">
        <title>Draft genome sequence of rust myrtle Austropuccinia psidii MF-1, a brazilian biotype.</title>
        <authorList>
            <person name="Quecine M.C."/>
            <person name="Pachon D.M.R."/>
            <person name="Bonatelli M.L."/>
            <person name="Correr F.H."/>
            <person name="Franceschini L.M."/>
            <person name="Leite T.F."/>
            <person name="Margarido G.R.A."/>
            <person name="Almeida C.A."/>
            <person name="Ferrarezi J.A."/>
            <person name="Labate C.A."/>
        </authorList>
    </citation>
    <scope>NUCLEOTIDE SEQUENCE</scope>
    <source>
        <strain evidence="1">MF-1</strain>
    </source>
</reference>
<dbReference type="Proteomes" id="UP000765509">
    <property type="component" value="Unassembled WGS sequence"/>
</dbReference>
<dbReference type="EMBL" id="AVOT02025093">
    <property type="protein sequence ID" value="MBW0516174.1"/>
    <property type="molecule type" value="Genomic_DNA"/>
</dbReference>
<dbReference type="AlphaFoldDB" id="A0A9Q3HV38"/>
<keyword evidence="2" id="KW-1185">Reference proteome</keyword>
<gene>
    <name evidence="1" type="ORF">O181_055889</name>
</gene>
<proteinExistence type="predicted"/>
<protein>
    <submittedName>
        <fullName evidence="1">Uncharacterized protein</fullName>
    </submittedName>
</protein>
<comment type="caution">
    <text evidence="1">The sequence shown here is derived from an EMBL/GenBank/DDBJ whole genome shotgun (WGS) entry which is preliminary data.</text>
</comment>
<sequence length="130" mass="15426">MLEKAWNPRVPKDTLRKDLIDIHPTASRFTTMLEKVKHHAKQSMNNAFDYAKQKNPTPSPGLPVEQSEDKKINKVIKERRLRGKLQREYVVRYKNPVHEDECLAESEIPESDRLLRRFRHERRLQALVCL</sequence>